<accession>A0ABX6N9I5</accession>
<evidence type="ECO:0000313" key="6">
    <source>
        <dbReference type="Proteomes" id="UP000501130"/>
    </source>
</evidence>
<dbReference type="InterPro" id="IPR008258">
    <property type="entry name" value="Transglycosylase_SLT_dom_1"/>
</dbReference>
<dbReference type="Pfam" id="PF01464">
    <property type="entry name" value="SLT"/>
    <property type="match status" value="1"/>
</dbReference>
<evidence type="ECO:0000259" key="4">
    <source>
        <dbReference type="Pfam" id="PF01464"/>
    </source>
</evidence>
<dbReference type="EMBL" id="CP053084">
    <property type="protein sequence ID" value="QJR30257.1"/>
    <property type="molecule type" value="Genomic_DNA"/>
</dbReference>
<feature type="signal peptide" evidence="3">
    <location>
        <begin position="1"/>
        <end position="32"/>
    </location>
</feature>
<dbReference type="Gene3D" id="1.10.530.10">
    <property type="match status" value="1"/>
</dbReference>
<sequence length="663" mass="75621">MTGTMTISHHISRWVSLPLLALGAMAFQPALANKETDAELIKQIKSAYADGAYDKFNRLVSELPQKSIFRPYVDVWQFRFFQKGVEKQFPDREVVWNKSEILPLLNKHDNSWPTETLRRDWLEQLARTAQWTDFAEQRQHLRYRPDQGVECADLMYAAEQGQLVRYKLDAVVSFDKRLPKTCRVLLKNLYKLGGVSAQDLDRHVLQMVASNQLTNAVKFVDEFEDTAWGKTISSTALREAIFNPDKYLKSSGQKADTDLYLTGALARKAVEDYERVARQMTENYQGKLSPSSEQWLWAHVGYRAGLVWDRNALTYFKRSKPEVMSQEQQEWKVRSALLLEDWNAVLQASNEMSPNVKEDRAWTYWRGRSLAQSGKLVEARQEWVKASSPFSFYGKLAHEELGDSVTAPKRPELLSAAELDWAKKHPGLLRALALYDAGLRTEGFWEFNLQVAQMNDRQLLAAATWAERNQLYDRAIAAADRTEIEHDLGLRYLTPFRENMRAKTREIGVDESWVYGLIRQESRFVTIARSGVGASGLMQVMPATAKYVAKKIGMSDFKPADITEIETNLTLGTSYLKMVFEQHDQSPVLASAGYNAGPSRPALWKRRLGDRKIEGAIFAELIPFDETRGYVKNVMSNTVAYSLLLNNASIPLKQRLGIIYGSK</sequence>
<evidence type="ECO:0000256" key="1">
    <source>
        <dbReference type="ARBA" id="ARBA00007734"/>
    </source>
</evidence>
<reference evidence="5 6" key="1">
    <citation type="submission" date="2020-05" db="EMBL/GenBank/DDBJ databases">
        <title>Compete genome of Limnobacter sp. SAORIC-580.</title>
        <authorList>
            <person name="Song J."/>
            <person name="Cho J.-C."/>
        </authorList>
    </citation>
    <scope>NUCLEOTIDE SEQUENCE [LARGE SCALE GENOMIC DNA]</scope>
    <source>
        <strain evidence="5 6">SAORIC-580</strain>
    </source>
</reference>
<evidence type="ECO:0000256" key="2">
    <source>
        <dbReference type="ARBA" id="ARBA00022729"/>
    </source>
</evidence>
<dbReference type="PANTHER" id="PTHR37423:SF5">
    <property type="entry name" value="SOLUBLE LYTIC MUREIN TRANSGLYCOSYLASE"/>
    <property type="match status" value="1"/>
</dbReference>
<dbReference type="SUPFAM" id="SSF53955">
    <property type="entry name" value="Lysozyme-like"/>
    <property type="match status" value="1"/>
</dbReference>
<keyword evidence="2 3" id="KW-0732">Signal</keyword>
<comment type="similarity">
    <text evidence="1">Belongs to the transglycosylase Slt family.</text>
</comment>
<gene>
    <name evidence="5" type="ORF">HKT17_11380</name>
</gene>
<dbReference type="PANTHER" id="PTHR37423">
    <property type="entry name" value="SOLUBLE LYTIC MUREIN TRANSGLYCOSYLASE-RELATED"/>
    <property type="match status" value="1"/>
</dbReference>
<keyword evidence="6" id="KW-1185">Reference proteome</keyword>
<evidence type="ECO:0000256" key="3">
    <source>
        <dbReference type="SAM" id="SignalP"/>
    </source>
</evidence>
<dbReference type="Gene3D" id="1.25.20.10">
    <property type="entry name" value="Bacterial muramidases"/>
    <property type="match status" value="1"/>
</dbReference>
<proteinExistence type="inferred from homology"/>
<dbReference type="RefSeq" id="WP_171100168.1">
    <property type="nucleotide sequence ID" value="NZ_CP053084.1"/>
</dbReference>
<dbReference type="Proteomes" id="UP000501130">
    <property type="component" value="Chromosome"/>
</dbReference>
<dbReference type="SUPFAM" id="SSF48435">
    <property type="entry name" value="Bacterial muramidases"/>
    <property type="match status" value="1"/>
</dbReference>
<name>A0ABX6N9I5_9BURK</name>
<feature type="chain" id="PRO_5046562555" evidence="3">
    <location>
        <begin position="33"/>
        <end position="663"/>
    </location>
</feature>
<protein>
    <submittedName>
        <fullName evidence="5">Lytic transglycosylase domain-containing protein</fullName>
    </submittedName>
</protein>
<dbReference type="InterPro" id="IPR023346">
    <property type="entry name" value="Lysozyme-like_dom_sf"/>
</dbReference>
<organism evidence="5 6">
    <name type="scientific">Limnobacter profundi</name>
    <dbReference type="NCBI Taxonomy" id="2732163"/>
    <lineage>
        <taxon>Bacteria</taxon>
        <taxon>Pseudomonadati</taxon>
        <taxon>Pseudomonadota</taxon>
        <taxon>Betaproteobacteria</taxon>
        <taxon>Burkholderiales</taxon>
        <taxon>Burkholderiaceae</taxon>
        <taxon>Limnobacter</taxon>
    </lineage>
</organism>
<feature type="domain" description="Transglycosylase SLT" evidence="4">
    <location>
        <begin position="500"/>
        <end position="613"/>
    </location>
</feature>
<dbReference type="InterPro" id="IPR008939">
    <property type="entry name" value="Lytic_TGlycosylase_superhlx_U"/>
</dbReference>
<evidence type="ECO:0000313" key="5">
    <source>
        <dbReference type="EMBL" id="QJR30257.1"/>
    </source>
</evidence>
<dbReference type="CDD" id="cd13401">
    <property type="entry name" value="Slt70-like"/>
    <property type="match status" value="1"/>
</dbReference>